<feature type="non-terminal residue" evidence="4">
    <location>
        <position position="141"/>
    </location>
</feature>
<dbReference type="InterPro" id="IPR013780">
    <property type="entry name" value="Glyco_hydro_b"/>
</dbReference>
<dbReference type="SMART" id="SM00632">
    <property type="entry name" value="Aamy_C"/>
    <property type="match status" value="1"/>
</dbReference>
<evidence type="ECO:0000313" key="4">
    <source>
        <dbReference type="EMBL" id="KIY52365.1"/>
    </source>
</evidence>
<dbReference type="InterPro" id="IPR006048">
    <property type="entry name" value="A-amylase/branching_C"/>
</dbReference>
<dbReference type="GO" id="GO:0005975">
    <property type="term" value="P:carbohydrate metabolic process"/>
    <property type="evidence" value="ECO:0007669"/>
    <property type="project" value="InterPro"/>
</dbReference>
<reference evidence="4 5" key="1">
    <citation type="journal article" date="2015" name="Fungal Genet. Biol.">
        <title>Evolution of novel wood decay mechanisms in Agaricales revealed by the genome sequences of Fistulina hepatica and Cylindrobasidium torrendii.</title>
        <authorList>
            <person name="Floudas D."/>
            <person name="Held B.W."/>
            <person name="Riley R."/>
            <person name="Nagy L.G."/>
            <person name="Koehler G."/>
            <person name="Ransdell A.S."/>
            <person name="Younus H."/>
            <person name="Chow J."/>
            <person name="Chiniquy J."/>
            <person name="Lipzen A."/>
            <person name="Tritt A."/>
            <person name="Sun H."/>
            <person name="Haridas S."/>
            <person name="LaButti K."/>
            <person name="Ohm R.A."/>
            <person name="Kues U."/>
            <person name="Blanchette R.A."/>
            <person name="Grigoriev I.V."/>
            <person name="Minto R.E."/>
            <person name="Hibbett D.S."/>
        </authorList>
    </citation>
    <scope>NUCLEOTIDE SEQUENCE [LARGE SCALE GENOMIC DNA]</scope>
    <source>
        <strain evidence="4 5">ATCC 64428</strain>
    </source>
</reference>
<feature type="non-terminal residue" evidence="4">
    <location>
        <position position="1"/>
    </location>
</feature>
<dbReference type="Proteomes" id="UP000054144">
    <property type="component" value="Unassembled WGS sequence"/>
</dbReference>
<proteinExistence type="inferred from homology"/>
<evidence type="ECO:0000256" key="2">
    <source>
        <dbReference type="SAM" id="MobiDB-lite"/>
    </source>
</evidence>
<comment type="similarity">
    <text evidence="1">Belongs to the glycosyl hydrolase 13 family.</text>
</comment>
<dbReference type="Gene3D" id="2.60.40.1180">
    <property type="entry name" value="Golgi alpha-mannosidase II"/>
    <property type="match status" value="1"/>
</dbReference>
<feature type="domain" description="Alpha-amylase C-terminal" evidence="3">
    <location>
        <begin position="53"/>
        <end position="136"/>
    </location>
</feature>
<dbReference type="GO" id="GO:0003824">
    <property type="term" value="F:catalytic activity"/>
    <property type="evidence" value="ECO:0007669"/>
    <property type="project" value="InterPro"/>
</dbReference>
<evidence type="ECO:0000313" key="5">
    <source>
        <dbReference type="Proteomes" id="UP000054144"/>
    </source>
</evidence>
<dbReference type="Pfam" id="PF02806">
    <property type="entry name" value="Alpha-amylase_C"/>
    <property type="match status" value="1"/>
</dbReference>
<evidence type="ECO:0000259" key="3">
    <source>
        <dbReference type="SMART" id="SM00632"/>
    </source>
</evidence>
<dbReference type="GO" id="GO:0043169">
    <property type="term" value="F:cation binding"/>
    <property type="evidence" value="ECO:0007669"/>
    <property type="project" value="InterPro"/>
</dbReference>
<evidence type="ECO:0000256" key="1">
    <source>
        <dbReference type="ARBA" id="ARBA00008061"/>
    </source>
</evidence>
<dbReference type="EMBL" id="KN881644">
    <property type="protein sequence ID" value="KIY52365.1"/>
    <property type="molecule type" value="Genomic_DNA"/>
</dbReference>
<dbReference type="OrthoDB" id="550577at2759"/>
<dbReference type="AlphaFoldDB" id="A0A0D7AKH5"/>
<organism evidence="4 5">
    <name type="scientific">Fistulina hepatica ATCC 64428</name>
    <dbReference type="NCBI Taxonomy" id="1128425"/>
    <lineage>
        <taxon>Eukaryota</taxon>
        <taxon>Fungi</taxon>
        <taxon>Dikarya</taxon>
        <taxon>Basidiomycota</taxon>
        <taxon>Agaricomycotina</taxon>
        <taxon>Agaricomycetes</taxon>
        <taxon>Agaricomycetidae</taxon>
        <taxon>Agaricales</taxon>
        <taxon>Fistulinaceae</taxon>
        <taxon>Fistulina</taxon>
    </lineage>
</organism>
<feature type="compositionally biased region" description="Polar residues" evidence="2">
    <location>
        <begin position="11"/>
        <end position="24"/>
    </location>
</feature>
<sequence>SSHSFDDTNAGPPSNGTSECTGNGATHAGFSQHRYQAIAGMVSWRLAAGNESMTNWTSASSQQIFRRGSAGFIAINNTSSEWSTTFSTSLAAGKHCDVITGGSNSSGCAALAPSTDGLFSASVPAINVLAIYTGLTPTSGT</sequence>
<keyword evidence="5" id="KW-1185">Reference proteome</keyword>
<dbReference type="InterPro" id="IPR031319">
    <property type="entry name" value="A-amylase_C"/>
</dbReference>
<protein>
    <recommendedName>
        <fullName evidence="3">Alpha-amylase C-terminal domain-containing protein</fullName>
    </recommendedName>
</protein>
<dbReference type="SUPFAM" id="SSF51011">
    <property type="entry name" value="Glycosyl hydrolase domain"/>
    <property type="match status" value="1"/>
</dbReference>
<accession>A0A0D7AKH5</accession>
<gene>
    <name evidence="4" type="ORF">FISHEDRAFT_6207</name>
</gene>
<feature type="region of interest" description="Disordered" evidence="2">
    <location>
        <begin position="1"/>
        <end position="25"/>
    </location>
</feature>
<name>A0A0D7AKH5_9AGAR</name>